<sequence length="83" mass="9262">MLVDVAKSNNTFETTVAGVEKIEKFFGELSVFNFFIKPVFCGFTNFSSFTLYLFSISHHCPSLVAGFTMRYGNSGSKLREEAA</sequence>
<gene>
    <name evidence="1" type="ORF">ALMOND_2B004748</name>
</gene>
<name>A0A5E4F4F3_PRUDU</name>
<proteinExistence type="predicted"/>
<dbReference type="EMBL" id="CABIKO010000046">
    <property type="protein sequence ID" value="VVA20668.1"/>
    <property type="molecule type" value="Genomic_DNA"/>
</dbReference>
<evidence type="ECO:0000313" key="2">
    <source>
        <dbReference type="Proteomes" id="UP000327085"/>
    </source>
</evidence>
<dbReference type="AlphaFoldDB" id="A0A5E4F4F3"/>
<dbReference type="Gramene" id="VVA20668">
    <property type="protein sequence ID" value="VVA20668"/>
    <property type="gene ID" value="Prudul26B004748"/>
</dbReference>
<reference evidence="2" key="1">
    <citation type="journal article" date="2020" name="Plant J.">
        <title>Transposons played a major role in the diversification between the closely related almond and peach genomes: results from the almond genome sequence.</title>
        <authorList>
            <person name="Alioto T."/>
            <person name="Alexiou K.G."/>
            <person name="Bardil A."/>
            <person name="Barteri F."/>
            <person name="Castanera R."/>
            <person name="Cruz F."/>
            <person name="Dhingra A."/>
            <person name="Duval H."/>
            <person name="Fernandez I Marti A."/>
            <person name="Frias L."/>
            <person name="Galan B."/>
            <person name="Garcia J.L."/>
            <person name="Howad W."/>
            <person name="Gomez-Garrido J."/>
            <person name="Gut M."/>
            <person name="Julca I."/>
            <person name="Morata J."/>
            <person name="Puigdomenech P."/>
            <person name="Ribeca P."/>
            <person name="Rubio Cabetas M.J."/>
            <person name="Vlasova A."/>
            <person name="Wirthensohn M."/>
            <person name="Garcia-Mas J."/>
            <person name="Gabaldon T."/>
            <person name="Casacuberta J.M."/>
            <person name="Arus P."/>
        </authorList>
    </citation>
    <scope>NUCLEOTIDE SEQUENCE [LARGE SCALE GENOMIC DNA]</scope>
    <source>
        <strain evidence="2">cv. Texas</strain>
    </source>
</reference>
<accession>A0A5E4F4F3</accession>
<organism evidence="1 2">
    <name type="scientific">Prunus dulcis</name>
    <name type="common">Almond</name>
    <name type="synonym">Amygdalus dulcis</name>
    <dbReference type="NCBI Taxonomy" id="3755"/>
    <lineage>
        <taxon>Eukaryota</taxon>
        <taxon>Viridiplantae</taxon>
        <taxon>Streptophyta</taxon>
        <taxon>Embryophyta</taxon>
        <taxon>Tracheophyta</taxon>
        <taxon>Spermatophyta</taxon>
        <taxon>Magnoliopsida</taxon>
        <taxon>eudicotyledons</taxon>
        <taxon>Gunneridae</taxon>
        <taxon>Pentapetalae</taxon>
        <taxon>rosids</taxon>
        <taxon>fabids</taxon>
        <taxon>Rosales</taxon>
        <taxon>Rosaceae</taxon>
        <taxon>Amygdaloideae</taxon>
        <taxon>Amygdaleae</taxon>
        <taxon>Prunus</taxon>
    </lineage>
</organism>
<dbReference type="Proteomes" id="UP000327085">
    <property type="component" value="Chromosome 3"/>
</dbReference>
<dbReference type="InParanoid" id="A0A5E4F4F3"/>
<evidence type="ECO:0000313" key="1">
    <source>
        <dbReference type="EMBL" id="VVA20668.1"/>
    </source>
</evidence>
<protein>
    <submittedName>
        <fullName evidence="1">PREDICTED: ATP synthase</fullName>
    </submittedName>
</protein>